<dbReference type="STRING" id="1423739.FC85_GL000673"/>
<dbReference type="GO" id="GO:0016791">
    <property type="term" value="F:phosphatase activity"/>
    <property type="evidence" value="ECO:0007669"/>
    <property type="project" value="TreeGrafter"/>
</dbReference>
<name>A0A0R1S6I8_9LACO</name>
<evidence type="ECO:0000313" key="2">
    <source>
        <dbReference type="Proteomes" id="UP000052013"/>
    </source>
</evidence>
<proteinExistence type="predicted"/>
<dbReference type="CDD" id="cd07067">
    <property type="entry name" value="HP_PGM_like"/>
    <property type="match status" value="1"/>
</dbReference>
<organism evidence="1 2">
    <name type="scientific">Lentilactobacillus diolivorans DSM 14421</name>
    <dbReference type="NCBI Taxonomy" id="1423739"/>
    <lineage>
        <taxon>Bacteria</taxon>
        <taxon>Bacillati</taxon>
        <taxon>Bacillota</taxon>
        <taxon>Bacilli</taxon>
        <taxon>Lactobacillales</taxon>
        <taxon>Lactobacillaceae</taxon>
        <taxon>Lentilactobacillus</taxon>
    </lineage>
</organism>
<gene>
    <name evidence="1" type="ORF">FC85_GL000673</name>
</gene>
<dbReference type="InterPro" id="IPR029033">
    <property type="entry name" value="His_PPase_superfam"/>
</dbReference>
<evidence type="ECO:0000313" key="1">
    <source>
        <dbReference type="EMBL" id="KRL64886.1"/>
    </source>
</evidence>
<dbReference type="PANTHER" id="PTHR48100:SF1">
    <property type="entry name" value="HISTIDINE PHOSPHATASE FAMILY PROTEIN-RELATED"/>
    <property type="match status" value="1"/>
</dbReference>
<dbReference type="InterPro" id="IPR013078">
    <property type="entry name" value="His_Pase_superF_clade-1"/>
</dbReference>
<sequence length="216" mass="24391">MNNGGTLMTDFYFIRHGKTPANADGIKQGTINTTETYLSETGRKQAQTLHEHFDISFADRIISSPLQRTKETTKILNQTANLPVTYDKRLLEISYGKWDGQKNKDLEAVYPDVFDHVLHDVLPTYAPLANGETFEDVISRAGQFMVDTAQQYPQDRIIVVTHGFTVKAAVLTALGDPDKKMAVEEPDNTSVTKITKDINSGTYYLRYFNRMVNSEF</sequence>
<dbReference type="PATRIC" id="fig|1423739.3.peg.704"/>
<dbReference type="SMART" id="SM00855">
    <property type="entry name" value="PGAM"/>
    <property type="match status" value="1"/>
</dbReference>
<dbReference type="Gene3D" id="3.40.50.1240">
    <property type="entry name" value="Phosphoglycerate mutase-like"/>
    <property type="match status" value="1"/>
</dbReference>
<dbReference type="PANTHER" id="PTHR48100">
    <property type="entry name" value="BROAD-SPECIFICITY PHOSPHATASE YOR283W-RELATED"/>
    <property type="match status" value="1"/>
</dbReference>
<accession>A0A0R1S6I8</accession>
<comment type="caution">
    <text evidence="1">The sequence shown here is derived from an EMBL/GenBank/DDBJ whole genome shotgun (WGS) entry which is preliminary data.</text>
</comment>
<dbReference type="GO" id="GO:0005737">
    <property type="term" value="C:cytoplasm"/>
    <property type="evidence" value="ECO:0007669"/>
    <property type="project" value="TreeGrafter"/>
</dbReference>
<dbReference type="SUPFAM" id="SSF53254">
    <property type="entry name" value="Phosphoglycerate mutase-like"/>
    <property type="match status" value="1"/>
</dbReference>
<dbReference type="AlphaFoldDB" id="A0A0R1S6I8"/>
<reference evidence="1 2" key="1">
    <citation type="journal article" date="2015" name="Genome Announc.">
        <title>Expanding the biotechnology potential of lactobacilli through comparative genomics of 213 strains and associated genera.</title>
        <authorList>
            <person name="Sun Z."/>
            <person name="Harris H.M."/>
            <person name="McCann A."/>
            <person name="Guo C."/>
            <person name="Argimon S."/>
            <person name="Zhang W."/>
            <person name="Yang X."/>
            <person name="Jeffery I.B."/>
            <person name="Cooney J.C."/>
            <person name="Kagawa T.F."/>
            <person name="Liu W."/>
            <person name="Song Y."/>
            <person name="Salvetti E."/>
            <person name="Wrobel A."/>
            <person name="Rasinkangas P."/>
            <person name="Parkhill J."/>
            <person name="Rea M.C."/>
            <person name="O'Sullivan O."/>
            <person name="Ritari J."/>
            <person name="Douillard F.P."/>
            <person name="Paul Ross R."/>
            <person name="Yang R."/>
            <person name="Briner A.E."/>
            <person name="Felis G.E."/>
            <person name="de Vos W.M."/>
            <person name="Barrangou R."/>
            <person name="Klaenhammer T.R."/>
            <person name="Caufield P.W."/>
            <person name="Cui Y."/>
            <person name="Zhang H."/>
            <person name="O'Toole P.W."/>
        </authorList>
    </citation>
    <scope>NUCLEOTIDE SEQUENCE [LARGE SCALE GENOMIC DNA]</scope>
    <source>
        <strain evidence="1 2">DSM 14421</strain>
    </source>
</reference>
<dbReference type="Pfam" id="PF00300">
    <property type="entry name" value="His_Phos_1"/>
    <property type="match status" value="1"/>
</dbReference>
<dbReference type="EMBL" id="AZEY01000079">
    <property type="protein sequence ID" value="KRL64886.1"/>
    <property type="molecule type" value="Genomic_DNA"/>
</dbReference>
<dbReference type="Proteomes" id="UP000052013">
    <property type="component" value="Unassembled WGS sequence"/>
</dbReference>
<protein>
    <submittedName>
        <fullName evidence="1">Phosphoglycerate mutase</fullName>
    </submittedName>
</protein>
<dbReference type="InterPro" id="IPR050275">
    <property type="entry name" value="PGM_Phosphatase"/>
</dbReference>